<dbReference type="PRINTS" id="PR00344">
    <property type="entry name" value="BCTRLSENSOR"/>
</dbReference>
<dbReference type="InterPro" id="IPR004358">
    <property type="entry name" value="Sig_transdc_His_kin-like_C"/>
</dbReference>
<evidence type="ECO:0000259" key="10">
    <source>
        <dbReference type="PROSITE" id="PS50109"/>
    </source>
</evidence>
<evidence type="ECO:0000256" key="7">
    <source>
        <dbReference type="PROSITE-ProRule" id="PRU00169"/>
    </source>
</evidence>
<dbReference type="SMART" id="SM00448">
    <property type="entry name" value="REC"/>
    <property type="match status" value="2"/>
</dbReference>
<dbReference type="SUPFAM" id="SSF55874">
    <property type="entry name" value="ATPase domain of HSP90 chaperone/DNA topoisomerase II/histidine kinase"/>
    <property type="match status" value="1"/>
</dbReference>
<dbReference type="InterPro" id="IPR036097">
    <property type="entry name" value="HisK_dim/P_sf"/>
</dbReference>
<dbReference type="EMBL" id="QFFJ01000001">
    <property type="protein sequence ID" value="RBL91638.1"/>
    <property type="molecule type" value="Genomic_DNA"/>
</dbReference>
<keyword evidence="3 7" id="KW-0597">Phosphoprotein</keyword>
<gene>
    <name evidence="12" type="ORF">DF182_03210</name>
</gene>
<feature type="domain" description="Histidine kinase" evidence="10">
    <location>
        <begin position="365"/>
        <end position="586"/>
    </location>
</feature>
<dbReference type="Gene3D" id="3.30.565.10">
    <property type="entry name" value="Histidine kinase-like ATPase, C-terminal domain"/>
    <property type="match status" value="1"/>
</dbReference>
<sequence length="1015" mass="113447">MNALFYSVSKNNEWFQPNIMTDCYAYMKISPANRLYLGLTAVIVLVVMGGFLSWWTSGRGGGVTNAILLLNTAIILIIGLVLMFFIYKEFYYGQHVRKKLNTKLEEVVRLNRIANDRNWLLGGLNDMKESLLGIHKPESLAYKCLLSLTTQVGLTAAALYFYEEEKLRLCSNVNLPGDAPASFVVGEGLLGHAAAQKEIQVITDLPSDYWHLASATGNLPPRTLVFVPLYMGDELVGVIELVAFKKVTPLQLQLLELLSKDIAVALHAASEREKAMLLLQQVQEQKEALYCQQEELRQSNEELHRQSEILQASEEELRVQEEELRQVNAEMTMKNAELETARQALSLKAAELEANSRYKSEFLANMSHELRTPLNSILILAKMLEENKECNLFPRQVEYATIMHKSGSDLLRLINDILDLSKIEAGKVELAMEPVRIADIIDDLDSLFGVVAQEKQIEYTTEVAAGIPGIIFTDKLRLEQVIRNLLANAFKFTPNGGSIRVLWYRRPENALCISVADTGPGIPAEKQQLIFEAFHQGDGATTRQYGGTGLGLSISRELMVLLKGEIHLDNSSPRGSIFTVLLPLTTGSLHLRKEPATEGPTTVQPVFHDATIQFPVRQKDDRHHLYKGDQLILIVEEKIFFADLVRDIARRKGFKTIVAYNVQDGLFYARKYLPVAIILDIDLPATEGCDILEGLRSNEEVRRIPIHMISAAEVPAVVIDNVNGYTKKPTVSDDLERMFVTISTQMQARLKQVLLISHGPLTRDPQLTAKSVERQLEAQYDAATGISEALSLLSHKKYDGIIFDIGPELSRELARLEELSKMNTSGYTPVIVYIDRDITPAEEQQLKRHAAAIVRKSACSADRLMDELELLLYRMEHPVLAPVAPLHPAINILEGKQVLLVDDDMRNIFSIGALLEEQGLKVFTASDGKEALSVLDGHQQIDLVLMDIMMPEMDGIEAMKHIRGDKRFMQLPVIAVTAKAMPGDRQQCLEAGASDYIAKPVDSSKLLSLLHVWLS</sequence>
<keyword evidence="9" id="KW-0812">Transmembrane</keyword>
<keyword evidence="9" id="KW-1133">Transmembrane helix</keyword>
<dbReference type="SMART" id="SM00065">
    <property type="entry name" value="GAF"/>
    <property type="match status" value="1"/>
</dbReference>
<feature type="modified residue" description="4-aspartylphosphate" evidence="7">
    <location>
        <position position="680"/>
    </location>
</feature>
<proteinExistence type="predicted"/>
<dbReference type="InterPro" id="IPR029016">
    <property type="entry name" value="GAF-like_dom_sf"/>
</dbReference>
<keyword evidence="8" id="KW-0175">Coiled coil</keyword>
<evidence type="ECO:0000256" key="9">
    <source>
        <dbReference type="SAM" id="Phobius"/>
    </source>
</evidence>
<keyword evidence="9" id="KW-0472">Membrane</keyword>
<dbReference type="InterPro" id="IPR036890">
    <property type="entry name" value="HATPase_C_sf"/>
</dbReference>
<dbReference type="InterPro" id="IPR001789">
    <property type="entry name" value="Sig_transdc_resp-reg_receiver"/>
</dbReference>
<reference evidence="12 13" key="1">
    <citation type="submission" date="2018-05" db="EMBL/GenBank/DDBJ databases">
        <title>Chitinophaga sp. K3CV102501T nov., isolated from isolated from a monsoon evergreen broad-leaved forest soil.</title>
        <authorList>
            <person name="Lv Y."/>
        </authorList>
    </citation>
    <scope>NUCLEOTIDE SEQUENCE [LARGE SCALE GENOMIC DNA]</scope>
    <source>
        <strain evidence="12 13">GDMCC 1.1325</strain>
    </source>
</reference>
<keyword evidence="13" id="KW-1185">Reference proteome</keyword>
<name>A0A365XZZ1_9BACT</name>
<dbReference type="CDD" id="cd00082">
    <property type="entry name" value="HisKA"/>
    <property type="match status" value="1"/>
</dbReference>
<dbReference type="Pfam" id="PF00512">
    <property type="entry name" value="HisKA"/>
    <property type="match status" value="1"/>
</dbReference>
<protein>
    <recommendedName>
        <fullName evidence="2">histidine kinase</fullName>
        <ecNumber evidence="2">2.7.13.3</ecNumber>
    </recommendedName>
</protein>
<feature type="transmembrane region" description="Helical" evidence="9">
    <location>
        <begin position="67"/>
        <end position="87"/>
    </location>
</feature>
<dbReference type="EC" id="2.7.13.3" evidence="2"/>
<dbReference type="PANTHER" id="PTHR45339:SF1">
    <property type="entry name" value="HYBRID SIGNAL TRANSDUCTION HISTIDINE KINASE J"/>
    <property type="match status" value="1"/>
</dbReference>
<evidence type="ECO:0000256" key="3">
    <source>
        <dbReference type="ARBA" id="ARBA00022553"/>
    </source>
</evidence>
<feature type="coiled-coil region" evidence="8">
    <location>
        <begin position="279"/>
        <end position="355"/>
    </location>
</feature>
<evidence type="ECO:0000256" key="4">
    <source>
        <dbReference type="ARBA" id="ARBA00022679"/>
    </source>
</evidence>
<dbReference type="InterPro" id="IPR005467">
    <property type="entry name" value="His_kinase_dom"/>
</dbReference>
<keyword evidence="6" id="KW-0902">Two-component regulatory system</keyword>
<evidence type="ECO:0000259" key="11">
    <source>
        <dbReference type="PROSITE" id="PS50110"/>
    </source>
</evidence>
<comment type="caution">
    <text evidence="12">The sequence shown here is derived from an EMBL/GenBank/DDBJ whole genome shotgun (WGS) entry which is preliminary data.</text>
</comment>
<dbReference type="PROSITE" id="PS50109">
    <property type="entry name" value="HIS_KIN"/>
    <property type="match status" value="1"/>
</dbReference>
<dbReference type="InterPro" id="IPR003594">
    <property type="entry name" value="HATPase_dom"/>
</dbReference>
<dbReference type="CDD" id="cd16922">
    <property type="entry name" value="HATPase_EvgS-ArcB-TorS-like"/>
    <property type="match status" value="1"/>
</dbReference>
<dbReference type="GO" id="GO:0000155">
    <property type="term" value="F:phosphorelay sensor kinase activity"/>
    <property type="evidence" value="ECO:0007669"/>
    <property type="project" value="InterPro"/>
</dbReference>
<evidence type="ECO:0000313" key="12">
    <source>
        <dbReference type="EMBL" id="RBL91638.1"/>
    </source>
</evidence>
<dbReference type="SUPFAM" id="SSF52172">
    <property type="entry name" value="CheY-like"/>
    <property type="match status" value="2"/>
</dbReference>
<dbReference type="Gene3D" id="1.10.287.130">
    <property type="match status" value="1"/>
</dbReference>
<dbReference type="SMART" id="SM00388">
    <property type="entry name" value="HisKA"/>
    <property type="match status" value="1"/>
</dbReference>
<dbReference type="PROSITE" id="PS50110">
    <property type="entry name" value="RESPONSE_REGULATORY"/>
    <property type="match status" value="2"/>
</dbReference>
<dbReference type="Pfam" id="PF00072">
    <property type="entry name" value="Response_reg"/>
    <property type="match status" value="2"/>
</dbReference>
<accession>A0A365XZZ1</accession>
<dbReference type="Pfam" id="PF02518">
    <property type="entry name" value="HATPase_c"/>
    <property type="match status" value="1"/>
</dbReference>
<dbReference type="Pfam" id="PF13185">
    <property type="entry name" value="GAF_2"/>
    <property type="match status" value="1"/>
</dbReference>
<dbReference type="Gene3D" id="3.30.450.40">
    <property type="match status" value="1"/>
</dbReference>
<dbReference type="FunFam" id="3.30.565.10:FF:000010">
    <property type="entry name" value="Sensor histidine kinase RcsC"/>
    <property type="match status" value="1"/>
</dbReference>
<dbReference type="SUPFAM" id="SSF47384">
    <property type="entry name" value="Homodimeric domain of signal transducing histidine kinase"/>
    <property type="match status" value="1"/>
</dbReference>
<dbReference type="InterPro" id="IPR011006">
    <property type="entry name" value="CheY-like_superfamily"/>
</dbReference>
<evidence type="ECO:0000313" key="13">
    <source>
        <dbReference type="Proteomes" id="UP000253410"/>
    </source>
</evidence>
<dbReference type="InterPro" id="IPR003661">
    <property type="entry name" value="HisK_dim/P_dom"/>
</dbReference>
<comment type="catalytic activity">
    <reaction evidence="1">
        <text>ATP + protein L-histidine = ADP + protein N-phospho-L-histidine.</text>
        <dbReference type="EC" id="2.7.13.3"/>
    </reaction>
</comment>
<dbReference type="SMART" id="SM00387">
    <property type="entry name" value="HATPase_c"/>
    <property type="match status" value="1"/>
</dbReference>
<dbReference type="AlphaFoldDB" id="A0A365XZZ1"/>
<keyword evidence="4" id="KW-0808">Transferase</keyword>
<evidence type="ECO:0000256" key="8">
    <source>
        <dbReference type="SAM" id="Coils"/>
    </source>
</evidence>
<feature type="transmembrane region" description="Helical" evidence="9">
    <location>
        <begin position="35"/>
        <end position="55"/>
    </location>
</feature>
<dbReference type="SUPFAM" id="SSF55781">
    <property type="entry name" value="GAF domain-like"/>
    <property type="match status" value="1"/>
</dbReference>
<evidence type="ECO:0000256" key="2">
    <source>
        <dbReference type="ARBA" id="ARBA00012438"/>
    </source>
</evidence>
<feature type="domain" description="Response regulatory" evidence="11">
    <location>
        <begin position="897"/>
        <end position="1014"/>
    </location>
</feature>
<organism evidence="12 13">
    <name type="scientific">Chitinophaga flava</name>
    <dbReference type="NCBI Taxonomy" id="2259036"/>
    <lineage>
        <taxon>Bacteria</taxon>
        <taxon>Pseudomonadati</taxon>
        <taxon>Bacteroidota</taxon>
        <taxon>Chitinophagia</taxon>
        <taxon>Chitinophagales</taxon>
        <taxon>Chitinophagaceae</taxon>
        <taxon>Chitinophaga</taxon>
    </lineage>
</organism>
<dbReference type="InterPro" id="IPR003018">
    <property type="entry name" value="GAF"/>
</dbReference>
<dbReference type="PANTHER" id="PTHR45339">
    <property type="entry name" value="HYBRID SIGNAL TRANSDUCTION HISTIDINE KINASE J"/>
    <property type="match status" value="1"/>
</dbReference>
<evidence type="ECO:0000256" key="1">
    <source>
        <dbReference type="ARBA" id="ARBA00000085"/>
    </source>
</evidence>
<dbReference type="CDD" id="cd17546">
    <property type="entry name" value="REC_hyHK_CKI1_RcsC-like"/>
    <property type="match status" value="1"/>
</dbReference>
<dbReference type="Gene3D" id="3.40.50.2300">
    <property type="match status" value="2"/>
</dbReference>
<dbReference type="Proteomes" id="UP000253410">
    <property type="component" value="Unassembled WGS sequence"/>
</dbReference>
<keyword evidence="5 12" id="KW-0418">Kinase</keyword>
<evidence type="ECO:0000256" key="5">
    <source>
        <dbReference type="ARBA" id="ARBA00022777"/>
    </source>
</evidence>
<evidence type="ECO:0000256" key="6">
    <source>
        <dbReference type="ARBA" id="ARBA00023012"/>
    </source>
</evidence>
<feature type="modified residue" description="4-aspartylphosphate" evidence="7">
    <location>
        <position position="947"/>
    </location>
</feature>
<feature type="domain" description="Response regulatory" evidence="11">
    <location>
        <begin position="631"/>
        <end position="743"/>
    </location>
</feature>